<name>A0A386K890_9CAUD</name>
<organism evidence="1 2">
    <name type="scientific">Bacillus phage Ray17</name>
    <dbReference type="NCBI Taxonomy" id="2315627"/>
    <lineage>
        <taxon>Viruses</taxon>
        <taxon>Duplodnaviria</taxon>
        <taxon>Heunggongvirae</taxon>
        <taxon>Uroviricota</taxon>
        <taxon>Caudoviricetes</taxon>
        <taxon>Trautnerviridae</taxon>
        <taxon>Polsinellivirinae</taxon>
        <taxon>Splendidredvirus</taxon>
        <taxon>Splendidredvirus ray17</taxon>
    </lineage>
</organism>
<dbReference type="EMBL" id="MH752385">
    <property type="protein sequence ID" value="AYD80972.1"/>
    <property type="molecule type" value="Genomic_DNA"/>
</dbReference>
<accession>A0A386K890</accession>
<proteinExistence type="predicted"/>
<protein>
    <submittedName>
        <fullName evidence="1">Uncharacterized protein</fullName>
    </submittedName>
</protein>
<evidence type="ECO:0000313" key="2">
    <source>
        <dbReference type="Proteomes" id="UP000281415"/>
    </source>
</evidence>
<dbReference type="Proteomes" id="UP000281415">
    <property type="component" value="Segment"/>
</dbReference>
<reference evidence="2" key="1">
    <citation type="submission" date="2018-08" db="EMBL/GenBank/DDBJ databases">
        <authorList>
            <person name="Showalter R."/>
            <person name="Adat I."/>
            <person name="Raab R."/>
            <person name="Temple L."/>
        </authorList>
    </citation>
    <scope>NUCLEOTIDE SEQUENCE [LARGE SCALE GENOMIC DNA]</scope>
</reference>
<gene>
    <name evidence="1" type="ORF">Ray17_71</name>
</gene>
<sequence length="111" mass="12772">MASKYGISVNTVKNNFSKKDDAVVKVGVKNDNDFICGPHLCLEKLVNGKFKDMEMDSPNPLKPDQHKYDEWDMSYFDKGTYRFLVLAEKYDSKGNHVSTMGQFYSNEFKVN</sequence>
<evidence type="ECO:0000313" key="1">
    <source>
        <dbReference type="EMBL" id="AYD80972.1"/>
    </source>
</evidence>
<keyword evidence="2" id="KW-1185">Reference proteome</keyword>